<dbReference type="Proteomes" id="UP000593560">
    <property type="component" value="Unassembled WGS sequence"/>
</dbReference>
<feature type="domain" description="MULE transposase" evidence="1">
    <location>
        <begin position="66"/>
        <end position="118"/>
    </location>
</feature>
<dbReference type="PANTHER" id="PTHR47718:SF17">
    <property type="entry name" value="PROTEIN FAR1-RELATED SEQUENCE 5-LIKE"/>
    <property type="match status" value="1"/>
</dbReference>
<keyword evidence="3" id="KW-1185">Reference proteome</keyword>
<organism evidence="2 3">
    <name type="scientific">Gossypium harknessii</name>
    <dbReference type="NCBI Taxonomy" id="34285"/>
    <lineage>
        <taxon>Eukaryota</taxon>
        <taxon>Viridiplantae</taxon>
        <taxon>Streptophyta</taxon>
        <taxon>Embryophyta</taxon>
        <taxon>Tracheophyta</taxon>
        <taxon>Spermatophyta</taxon>
        <taxon>Magnoliopsida</taxon>
        <taxon>eudicotyledons</taxon>
        <taxon>Gunneridae</taxon>
        <taxon>Pentapetalae</taxon>
        <taxon>rosids</taxon>
        <taxon>malvids</taxon>
        <taxon>Malvales</taxon>
        <taxon>Malvaceae</taxon>
        <taxon>Malvoideae</taxon>
        <taxon>Gossypium</taxon>
    </lineage>
</organism>
<dbReference type="OrthoDB" id="1002538at2759"/>
<evidence type="ECO:0000259" key="1">
    <source>
        <dbReference type="Pfam" id="PF10551"/>
    </source>
</evidence>
<dbReference type="EMBL" id="JABFAD010333780">
    <property type="protein sequence ID" value="MBA0820223.1"/>
    <property type="molecule type" value="Genomic_DNA"/>
</dbReference>
<reference evidence="2 3" key="1">
    <citation type="journal article" date="2019" name="Genome Biol. Evol.">
        <title>Insights into the evolution of the New World diploid cottons (Gossypium, subgenus Houzingenia) based on genome sequencing.</title>
        <authorList>
            <person name="Grover C.E."/>
            <person name="Arick M.A. 2nd"/>
            <person name="Thrash A."/>
            <person name="Conover J.L."/>
            <person name="Sanders W.S."/>
            <person name="Peterson D.G."/>
            <person name="Frelichowski J.E."/>
            <person name="Scheffler J.A."/>
            <person name="Scheffler B.E."/>
            <person name="Wendel J.F."/>
        </authorList>
    </citation>
    <scope>NUCLEOTIDE SEQUENCE [LARGE SCALE GENOMIC DNA]</scope>
    <source>
        <strain evidence="2">0</strain>
        <tissue evidence="2">Leaf</tissue>
    </source>
</reference>
<evidence type="ECO:0000313" key="2">
    <source>
        <dbReference type="EMBL" id="MBA0820223.1"/>
    </source>
</evidence>
<sequence>MVSAGIRPTDVYSYMSNEVGGTRNIGSSGSRKSNDKLLWRDSRSRIDYDCFGDVVVFDTTYHGTAISFAWLFKSFLQSMGNQLPKTIMTDQDHAISKEIGEVFPDSCHRLRLWHISRNAPSHLGNLNGNVNFHALFHKCMQGCESKIEFEKTWDKNDKLSLSSRLFMVERFVQML</sequence>
<protein>
    <recommendedName>
        <fullName evidence="1">MULE transposase domain-containing protein</fullName>
    </recommendedName>
</protein>
<evidence type="ECO:0000313" key="3">
    <source>
        <dbReference type="Proteomes" id="UP000593560"/>
    </source>
</evidence>
<gene>
    <name evidence="2" type="ORF">Gohar_028060</name>
</gene>
<accession>A0A7J9IEE6</accession>
<proteinExistence type="predicted"/>
<name>A0A7J9IEE6_9ROSI</name>
<dbReference type="PANTHER" id="PTHR47718">
    <property type="entry name" value="OS01G0519700 PROTEIN"/>
    <property type="match status" value="1"/>
</dbReference>
<dbReference type="InterPro" id="IPR018289">
    <property type="entry name" value="MULE_transposase_dom"/>
</dbReference>
<dbReference type="Pfam" id="PF10551">
    <property type="entry name" value="MULE"/>
    <property type="match status" value="1"/>
</dbReference>
<dbReference type="AlphaFoldDB" id="A0A7J9IEE6"/>
<comment type="caution">
    <text evidence="2">The sequence shown here is derived from an EMBL/GenBank/DDBJ whole genome shotgun (WGS) entry which is preliminary data.</text>
</comment>